<feature type="region of interest" description="Disordered" evidence="1">
    <location>
        <begin position="1"/>
        <end position="68"/>
    </location>
</feature>
<sequence length="767" mass="82189">MAPATADTGPSAAAQPASSQLAATPTQTDSKQASAASGVAVTPQALGQPRIPASQRTTSPLLSKEWPPRSPFIRITESELLDVIQPRYNQRNKAILTCLAANGTIRTTLTPNSDLNLQNGYRVETLGPFGEAAPGARRNLTFLYYPVEPLPTNGRVFAFFFIQNECTVPGVTEPARPVRSRATLVVTKDACWGCLENCVRGNGFTPTTCDVWDSYCPVSWPTTIPNGVAWSVSAYFSPENNSSCSNVAINATNIYRLMDQFVKDQFVAGGRDVVNLFGATAPTTILLAGKTPICRDASSLGTPYGVVQVLLDINPEKNVAGLLSQMVTNWHRRNICSAIIINTPLAQKARVVADAFCNSVGAPGPRLQWAGICVQKANPKRKYKDGFPVEAACFPGDAMVTLMDPVTGAPTRLVTMGELAIGDVIECLKPAGFESRVTVDYRDSAQTYVRGACHVFNYHDADAVSNKEAAVFAGKDTQQPFVALHYTDASGRPAKLRATATHLVHLAASELPLSAAATQLPPGGFARRADMVAVGDLLVVKSARLGSNGGPVFYSARVSEITIEEHVGAFAPILSDAGLPIVDRAVAYSWSHLPPYDPHPMQNIGEYMRHVRLFTDYFESVQSGCEGLDCPCLDSPADAGVPCVRLWDRLADVPKGKSDFAQRTIDVWSAALAQGRTFWDYEAGISLARLWESSPLIQWLEKKVFRARPHTVGILATSWHMARPQRADGYGGAEYSGSGANVAMGVPAAQPAFMLGPGDDAVGVSAS</sequence>
<feature type="compositionally biased region" description="Polar residues" evidence="1">
    <location>
        <begin position="24"/>
        <end position="35"/>
    </location>
</feature>
<dbReference type="AlphaFoldDB" id="A0A0D2L6N5"/>
<dbReference type="Proteomes" id="UP000054498">
    <property type="component" value="Unassembled WGS sequence"/>
</dbReference>
<dbReference type="RefSeq" id="XP_013901593.1">
    <property type="nucleotide sequence ID" value="XM_014046139.1"/>
</dbReference>
<gene>
    <name evidence="2" type="ORF">MNEG_5384</name>
</gene>
<evidence type="ECO:0000313" key="3">
    <source>
        <dbReference type="Proteomes" id="UP000054498"/>
    </source>
</evidence>
<dbReference type="KEGG" id="mng:MNEG_5384"/>
<dbReference type="EMBL" id="KK101016">
    <property type="protein sequence ID" value="KIZ02574.1"/>
    <property type="molecule type" value="Genomic_DNA"/>
</dbReference>
<reference evidence="2 3" key="1">
    <citation type="journal article" date="2013" name="BMC Genomics">
        <title>Reconstruction of the lipid metabolism for the microalga Monoraphidium neglectum from its genome sequence reveals characteristics suitable for biofuel production.</title>
        <authorList>
            <person name="Bogen C."/>
            <person name="Al-Dilaimi A."/>
            <person name="Albersmeier A."/>
            <person name="Wichmann J."/>
            <person name="Grundmann M."/>
            <person name="Rupp O."/>
            <person name="Lauersen K.J."/>
            <person name="Blifernez-Klassen O."/>
            <person name="Kalinowski J."/>
            <person name="Goesmann A."/>
            <person name="Mussgnug J.H."/>
            <person name="Kruse O."/>
        </authorList>
    </citation>
    <scope>NUCLEOTIDE SEQUENCE [LARGE SCALE GENOMIC DNA]</scope>
    <source>
        <strain evidence="2 3">SAG 48.87</strain>
    </source>
</reference>
<evidence type="ECO:0008006" key="4">
    <source>
        <dbReference type="Google" id="ProtNLM"/>
    </source>
</evidence>
<organism evidence="2 3">
    <name type="scientific">Monoraphidium neglectum</name>
    <dbReference type="NCBI Taxonomy" id="145388"/>
    <lineage>
        <taxon>Eukaryota</taxon>
        <taxon>Viridiplantae</taxon>
        <taxon>Chlorophyta</taxon>
        <taxon>core chlorophytes</taxon>
        <taxon>Chlorophyceae</taxon>
        <taxon>CS clade</taxon>
        <taxon>Sphaeropleales</taxon>
        <taxon>Selenastraceae</taxon>
        <taxon>Monoraphidium</taxon>
    </lineage>
</organism>
<evidence type="ECO:0000313" key="2">
    <source>
        <dbReference type="EMBL" id="KIZ02574.1"/>
    </source>
</evidence>
<dbReference type="GeneID" id="25738261"/>
<keyword evidence="3" id="KW-1185">Reference proteome</keyword>
<proteinExistence type="predicted"/>
<dbReference type="OrthoDB" id="10457263at2759"/>
<feature type="compositionally biased region" description="Low complexity" evidence="1">
    <location>
        <begin position="10"/>
        <end position="23"/>
    </location>
</feature>
<accession>A0A0D2L6N5</accession>
<dbReference type="Gene3D" id="2.170.16.10">
    <property type="entry name" value="Hedgehog/Intein (Hint) domain"/>
    <property type="match status" value="1"/>
</dbReference>
<name>A0A0D2L6N5_9CHLO</name>
<protein>
    <recommendedName>
        <fullName evidence="4">Hedgehog protein Hint domain-containing protein</fullName>
    </recommendedName>
</protein>
<evidence type="ECO:0000256" key="1">
    <source>
        <dbReference type="SAM" id="MobiDB-lite"/>
    </source>
</evidence>